<geneLocation type="plasmid" evidence="1 2">
    <name>pSS37A-Re-2</name>
</geneLocation>
<gene>
    <name evidence="1" type="ORF">SS37A_39860</name>
</gene>
<dbReference type="EMBL" id="AP027144">
    <property type="protein sequence ID" value="BDV36456.1"/>
    <property type="molecule type" value="Genomic_DNA"/>
</dbReference>
<sequence length="47" mass="5752">MGYARRAWGRRNSAMIDFKGSHFEREVILWGVRWYVAYPLSYRQLEK</sequence>
<keyword evidence="2" id="KW-1185">Reference proteome</keyword>
<name>A0ABN6VL09_9HYPH</name>
<reference evidence="1 2" key="1">
    <citation type="journal article" date="2023" name="Int. J. Syst. Evol. Microbiol.">
        <title>Methylocystis iwaonis sp. nov., a type II methane-oxidizing bacterium from surface soil of a rice paddy field in Japan, and emended description of the genus Methylocystis (ex Whittenbury et al. 1970) Bowman et al. 1993.</title>
        <authorList>
            <person name="Kaise H."/>
            <person name="Sawadogo J.B."/>
            <person name="Alam M.S."/>
            <person name="Ueno C."/>
            <person name="Dianou D."/>
            <person name="Shinjo R."/>
            <person name="Asakawa S."/>
        </authorList>
    </citation>
    <scope>NUCLEOTIDE SEQUENCE [LARGE SCALE GENOMIC DNA]</scope>
    <source>
        <strain evidence="1 2">SS37A-Re</strain>
    </source>
</reference>
<proteinExistence type="predicted"/>
<keyword evidence="1" id="KW-0614">Plasmid</keyword>
<evidence type="ECO:0008006" key="3">
    <source>
        <dbReference type="Google" id="ProtNLM"/>
    </source>
</evidence>
<dbReference type="Proteomes" id="UP001317629">
    <property type="component" value="Plasmid pSS37A-Re-2"/>
</dbReference>
<protein>
    <recommendedName>
        <fullName evidence="3">IS6 family transposase</fullName>
    </recommendedName>
</protein>
<evidence type="ECO:0000313" key="2">
    <source>
        <dbReference type="Proteomes" id="UP001317629"/>
    </source>
</evidence>
<accession>A0ABN6VL09</accession>
<evidence type="ECO:0000313" key="1">
    <source>
        <dbReference type="EMBL" id="BDV36456.1"/>
    </source>
</evidence>
<organism evidence="1 2">
    <name type="scientific">Methylocystis iwaonis</name>
    <dbReference type="NCBI Taxonomy" id="2885079"/>
    <lineage>
        <taxon>Bacteria</taxon>
        <taxon>Pseudomonadati</taxon>
        <taxon>Pseudomonadota</taxon>
        <taxon>Alphaproteobacteria</taxon>
        <taxon>Hyphomicrobiales</taxon>
        <taxon>Methylocystaceae</taxon>
        <taxon>Methylocystis</taxon>
    </lineage>
</organism>